<dbReference type="Proteomes" id="UP000663505">
    <property type="component" value="Chromosome"/>
</dbReference>
<sequence>MVRHWYVSEHSRKAKMLRQIYEQLRQRVDKQQWVESLGWESVEAKDGIIAARQDKQKLLNLKIQDEHLSPYSKTDMNLFQMHMLNEEVEITVFKAPHGWVLVYDGVSEGPRPFGQLGYDTR</sequence>
<dbReference type="EMBL" id="CP071182">
    <property type="protein sequence ID" value="QSO45767.1"/>
    <property type="molecule type" value="Genomic_DNA"/>
</dbReference>
<keyword evidence="2" id="KW-1185">Reference proteome</keyword>
<accession>A0A9X7Z4W4</accession>
<gene>
    <name evidence="1" type="ORF">JZ786_14550</name>
</gene>
<evidence type="ECO:0000313" key="2">
    <source>
        <dbReference type="Proteomes" id="UP000663505"/>
    </source>
</evidence>
<dbReference type="AlphaFoldDB" id="A0A9X7Z4W4"/>
<name>A0A9X7Z4W4_9BACL</name>
<organism evidence="1 2">
    <name type="scientific">Alicyclobacillus mengziensis</name>
    <dbReference type="NCBI Taxonomy" id="2931921"/>
    <lineage>
        <taxon>Bacteria</taxon>
        <taxon>Bacillati</taxon>
        <taxon>Bacillota</taxon>
        <taxon>Bacilli</taxon>
        <taxon>Bacillales</taxon>
        <taxon>Alicyclobacillaceae</taxon>
        <taxon>Alicyclobacillus</taxon>
    </lineage>
</organism>
<reference evidence="1 2" key="1">
    <citation type="submission" date="2021-02" db="EMBL/GenBank/DDBJ databases">
        <title>Alicyclobacillus curvatus sp. nov. and Alicyclobacillus mengziensis sp. nov., two acidophilic bacteria isolated from acid mine drainage.</title>
        <authorList>
            <person name="Huang Y."/>
        </authorList>
    </citation>
    <scope>NUCLEOTIDE SEQUENCE [LARGE SCALE GENOMIC DNA]</scope>
    <source>
        <strain evidence="1 2">S30H14</strain>
    </source>
</reference>
<dbReference type="RefSeq" id="WP_206655136.1">
    <property type="nucleotide sequence ID" value="NZ_CP071182.1"/>
</dbReference>
<protein>
    <submittedName>
        <fullName evidence="1">Uncharacterized protein</fullName>
    </submittedName>
</protein>
<proteinExistence type="predicted"/>
<evidence type="ECO:0000313" key="1">
    <source>
        <dbReference type="EMBL" id="QSO45767.1"/>
    </source>
</evidence>
<dbReference type="KEGG" id="afx:JZ786_14550"/>